<accession>A0AAU2AFP8</accession>
<dbReference type="AlphaFoldDB" id="A0AAU2AFP8"/>
<name>A0AAU2AFP8_9ACTN</name>
<feature type="compositionally biased region" description="Polar residues" evidence="1">
    <location>
        <begin position="45"/>
        <end position="58"/>
    </location>
</feature>
<dbReference type="NCBIfam" id="TIGR01409">
    <property type="entry name" value="TAT_signal_seq"/>
    <property type="match status" value="1"/>
</dbReference>
<feature type="chain" id="PRO_5043648103" evidence="2">
    <location>
        <begin position="31"/>
        <end position="117"/>
    </location>
</feature>
<protein>
    <submittedName>
        <fullName evidence="3">Twin-arginine translocation signal domain-containing protein</fullName>
    </submittedName>
</protein>
<evidence type="ECO:0000313" key="3">
    <source>
        <dbReference type="EMBL" id="WTT22272.1"/>
    </source>
</evidence>
<dbReference type="EMBL" id="CP108222">
    <property type="protein sequence ID" value="WTT22272.1"/>
    <property type="molecule type" value="Genomic_DNA"/>
</dbReference>
<dbReference type="PROSITE" id="PS51318">
    <property type="entry name" value="TAT"/>
    <property type="match status" value="1"/>
</dbReference>
<reference evidence="3" key="1">
    <citation type="submission" date="2022-10" db="EMBL/GenBank/DDBJ databases">
        <title>The complete genomes of actinobacterial strains from the NBC collection.</title>
        <authorList>
            <person name="Joergensen T.S."/>
            <person name="Alvarez Arevalo M."/>
            <person name="Sterndorff E.B."/>
            <person name="Faurdal D."/>
            <person name="Vuksanovic O."/>
            <person name="Mourched A.-S."/>
            <person name="Charusanti P."/>
            <person name="Shaw S."/>
            <person name="Blin K."/>
            <person name="Weber T."/>
        </authorList>
    </citation>
    <scope>NUCLEOTIDE SEQUENCE</scope>
    <source>
        <strain evidence="3">NBC_00093</strain>
    </source>
</reference>
<organism evidence="3">
    <name type="scientific">Streptomyces sp. NBC_00093</name>
    <dbReference type="NCBI Taxonomy" id="2975649"/>
    <lineage>
        <taxon>Bacteria</taxon>
        <taxon>Bacillati</taxon>
        <taxon>Actinomycetota</taxon>
        <taxon>Actinomycetes</taxon>
        <taxon>Kitasatosporales</taxon>
        <taxon>Streptomycetaceae</taxon>
        <taxon>Streptomyces</taxon>
    </lineage>
</organism>
<keyword evidence="2" id="KW-0732">Signal</keyword>
<dbReference type="InterPro" id="IPR019546">
    <property type="entry name" value="TAT_signal_bac_arc"/>
</dbReference>
<dbReference type="InterPro" id="IPR006311">
    <property type="entry name" value="TAT_signal"/>
</dbReference>
<proteinExistence type="predicted"/>
<feature type="signal peptide" evidence="2">
    <location>
        <begin position="1"/>
        <end position="30"/>
    </location>
</feature>
<sequence>MSSISRRSLLGYSGTAAAGAALGTATQAEAAEDDPTALPEFPYNTEFSGDSNIPNPESSEADGHVTLSFRVSCSTTGAARPNQIDPIDVANALNAYLESRGWPTMTFYGTPVPAPLN</sequence>
<gene>
    <name evidence="3" type="ORF">OHA22_45385</name>
</gene>
<feature type="region of interest" description="Disordered" evidence="1">
    <location>
        <begin position="24"/>
        <end position="62"/>
    </location>
</feature>
<evidence type="ECO:0000256" key="2">
    <source>
        <dbReference type="SAM" id="SignalP"/>
    </source>
</evidence>
<evidence type="ECO:0000256" key="1">
    <source>
        <dbReference type="SAM" id="MobiDB-lite"/>
    </source>
</evidence>